<evidence type="ECO:0000313" key="4">
    <source>
        <dbReference type="Proteomes" id="UP000288859"/>
    </source>
</evidence>
<dbReference type="InterPro" id="IPR011008">
    <property type="entry name" value="Dimeric_a/b-barrel"/>
</dbReference>
<dbReference type="Pfam" id="PF07110">
    <property type="entry name" value="EthD"/>
    <property type="match status" value="1"/>
</dbReference>
<dbReference type="SUPFAM" id="SSF54909">
    <property type="entry name" value="Dimeric alpha+beta barrel"/>
    <property type="match status" value="1"/>
</dbReference>
<protein>
    <recommendedName>
        <fullName evidence="2">EthD domain-containing protein</fullName>
    </recommendedName>
</protein>
<evidence type="ECO:0000256" key="1">
    <source>
        <dbReference type="ARBA" id="ARBA00005986"/>
    </source>
</evidence>
<dbReference type="InterPro" id="IPR009799">
    <property type="entry name" value="EthD_dom"/>
</dbReference>
<comment type="similarity">
    <text evidence="1">Belongs to the tpcK family.</text>
</comment>
<dbReference type="Proteomes" id="UP000288859">
    <property type="component" value="Unassembled WGS sequence"/>
</dbReference>
<comment type="caution">
    <text evidence="3">The sequence shown here is derived from an EMBL/GenBank/DDBJ whole genome shotgun (WGS) entry which is preliminary data.</text>
</comment>
<sequence length="125" mass="14148">MSLQKVTRISVLVAKKAGVSDQDFHQYWANSHGPLVQELLYHITPEHKALSATIGSESPYDGIAEFIVNRYEDMESFYTDPEYIKLIRPDEAVVGDIDKMLFLVGVDYVVIDNNKYIPHEGPSAF</sequence>
<proteinExistence type="inferred from homology"/>
<gene>
    <name evidence="3" type="ORF">B0A52_02522</name>
</gene>
<accession>A0A438NCW4</accession>
<evidence type="ECO:0000259" key="2">
    <source>
        <dbReference type="Pfam" id="PF07110"/>
    </source>
</evidence>
<name>A0A438NCW4_EXOME</name>
<dbReference type="OrthoDB" id="3454835at2759"/>
<organism evidence="3 4">
    <name type="scientific">Exophiala mesophila</name>
    <name type="common">Black yeast-like fungus</name>
    <dbReference type="NCBI Taxonomy" id="212818"/>
    <lineage>
        <taxon>Eukaryota</taxon>
        <taxon>Fungi</taxon>
        <taxon>Dikarya</taxon>
        <taxon>Ascomycota</taxon>
        <taxon>Pezizomycotina</taxon>
        <taxon>Eurotiomycetes</taxon>
        <taxon>Chaetothyriomycetidae</taxon>
        <taxon>Chaetothyriales</taxon>
        <taxon>Herpotrichiellaceae</taxon>
        <taxon>Exophiala</taxon>
    </lineage>
</organism>
<dbReference type="EMBL" id="NAJM01000007">
    <property type="protein sequence ID" value="RVX73632.1"/>
    <property type="molecule type" value="Genomic_DNA"/>
</dbReference>
<dbReference type="Gene3D" id="3.30.70.100">
    <property type="match status" value="1"/>
</dbReference>
<dbReference type="AlphaFoldDB" id="A0A438NCW4"/>
<reference evidence="3 4" key="1">
    <citation type="submission" date="2017-03" db="EMBL/GenBank/DDBJ databases">
        <title>Genomes of endolithic fungi from Antarctica.</title>
        <authorList>
            <person name="Coleine C."/>
            <person name="Masonjones S."/>
            <person name="Stajich J.E."/>
        </authorList>
    </citation>
    <scope>NUCLEOTIDE SEQUENCE [LARGE SCALE GENOMIC DNA]</scope>
    <source>
        <strain evidence="3 4">CCFEE 6314</strain>
    </source>
</reference>
<evidence type="ECO:0000313" key="3">
    <source>
        <dbReference type="EMBL" id="RVX73632.1"/>
    </source>
</evidence>
<dbReference type="GO" id="GO:0016491">
    <property type="term" value="F:oxidoreductase activity"/>
    <property type="evidence" value="ECO:0007669"/>
    <property type="project" value="InterPro"/>
</dbReference>
<feature type="domain" description="EthD" evidence="2">
    <location>
        <begin position="16"/>
        <end position="92"/>
    </location>
</feature>